<dbReference type="Gene3D" id="3.40.50.150">
    <property type="entry name" value="Vaccinia Virus protein VP39"/>
    <property type="match status" value="1"/>
</dbReference>
<dbReference type="PANTHER" id="PTHR43861:SF1">
    <property type="entry name" value="TRANS-ACONITATE 2-METHYLTRANSFERASE"/>
    <property type="match status" value="1"/>
</dbReference>
<sequence>MSHQEAIKANIKAFAAADAYDSRECMQVLSMLAAKTIVTHDVSIIETQPSTTVYGNPEEFQSGISLENLIGKSEIKETFDGKKVMDFACGTGLVTEKLTHFLDNNKESTEIVGIDINQQFLNSFNEKATKLSNDKLTITSELCDILDPERQSEIDSKYGEQFDAIFCSVSYHHLEDYVRVTKKLVTFLKKGTGVLYILDFYNEDVEREASETSAVRHMGGLKVEALTKCFQSAGLGQLSIAKEFAVKTWQLGNFIENHCRQETIDRFNNGTLEKKSSSLGDVYSIEISVILAVGVRPKNDG</sequence>
<dbReference type="CDD" id="cd02440">
    <property type="entry name" value="AdoMet_MTases"/>
    <property type="match status" value="1"/>
</dbReference>
<dbReference type="Pfam" id="PF13847">
    <property type="entry name" value="Methyltransf_31"/>
    <property type="match status" value="1"/>
</dbReference>
<keyword evidence="3" id="KW-1185">Reference proteome</keyword>
<dbReference type="InterPro" id="IPR025714">
    <property type="entry name" value="Methyltranfer_dom"/>
</dbReference>
<reference evidence="2 3" key="1">
    <citation type="submission" date="2024-01" db="EMBL/GenBank/DDBJ databases">
        <authorList>
            <consortium name="Genoscope - CEA"/>
            <person name="William W."/>
        </authorList>
    </citation>
    <scope>NUCLEOTIDE SEQUENCE [LARGE SCALE GENOMIC DNA]</scope>
    <source>
        <strain evidence="2 3">29B2s-10</strain>
    </source>
</reference>
<dbReference type="InterPro" id="IPR029063">
    <property type="entry name" value="SAM-dependent_MTases_sf"/>
</dbReference>
<dbReference type="SUPFAM" id="SSF53335">
    <property type="entry name" value="S-adenosyl-L-methionine-dependent methyltransferases"/>
    <property type="match status" value="1"/>
</dbReference>
<organism evidence="2 3">
    <name type="scientific">[Candida] anglica</name>
    <dbReference type="NCBI Taxonomy" id="148631"/>
    <lineage>
        <taxon>Eukaryota</taxon>
        <taxon>Fungi</taxon>
        <taxon>Dikarya</taxon>
        <taxon>Ascomycota</taxon>
        <taxon>Saccharomycotina</taxon>
        <taxon>Pichiomycetes</taxon>
        <taxon>Debaryomycetaceae</taxon>
        <taxon>Kurtzmaniella</taxon>
    </lineage>
</organism>
<accession>A0ABP0EFA3</accession>
<proteinExistence type="predicted"/>
<dbReference type="PANTHER" id="PTHR43861">
    <property type="entry name" value="TRANS-ACONITATE 2-METHYLTRANSFERASE-RELATED"/>
    <property type="match status" value="1"/>
</dbReference>
<gene>
    <name evidence="2" type="ORF">CAAN4_F09538</name>
</gene>
<evidence type="ECO:0000259" key="1">
    <source>
        <dbReference type="Pfam" id="PF13847"/>
    </source>
</evidence>
<evidence type="ECO:0000313" key="2">
    <source>
        <dbReference type="EMBL" id="CAK7912992.1"/>
    </source>
</evidence>
<evidence type="ECO:0000313" key="3">
    <source>
        <dbReference type="Proteomes" id="UP001497600"/>
    </source>
</evidence>
<feature type="domain" description="Methyltransferase" evidence="1">
    <location>
        <begin position="80"/>
        <end position="213"/>
    </location>
</feature>
<dbReference type="EMBL" id="OZ004258">
    <property type="protein sequence ID" value="CAK7912992.1"/>
    <property type="molecule type" value="Genomic_DNA"/>
</dbReference>
<protein>
    <recommendedName>
        <fullName evidence="1">Methyltransferase domain-containing protein</fullName>
    </recommendedName>
</protein>
<dbReference type="Proteomes" id="UP001497600">
    <property type="component" value="Chromosome F"/>
</dbReference>
<name>A0ABP0EFA3_9ASCO</name>